<comment type="similarity">
    <text evidence="2">Belongs to the TAF11 family.</text>
</comment>
<dbReference type="GO" id="GO:0003676">
    <property type="term" value="F:nucleic acid binding"/>
    <property type="evidence" value="ECO:0007669"/>
    <property type="project" value="InterPro"/>
</dbReference>
<dbReference type="InterPro" id="IPR012337">
    <property type="entry name" value="RNaseH-like_sf"/>
</dbReference>
<dbReference type="GO" id="GO:0005840">
    <property type="term" value="C:ribosome"/>
    <property type="evidence" value="ECO:0007669"/>
    <property type="project" value="UniProtKB-KW"/>
</dbReference>
<evidence type="ECO:0000256" key="11">
    <source>
        <dbReference type="ARBA" id="ARBA00023268"/>
    </source>
</evidence>
<dbReference type="GO" id="GO:0004519">
    <property type="term" value="F:endonuclease activity"/>
    <property type="evidence" value="ECO:0007669"/>
    <property type="project" value="UniProtKB-KW"/>
</dbReference>
<organism evidence="17 18">
    <name type="scientific">Trichuris suis</name>
    <name type="common">pig whipworm</name>
    <dbReference type="NCBI Taxonomy" id="68888"/>
    <lineage>
        <taxon>Eukaryota</taxon>
        <taxon>Metazoa</taxon>
        <taxon>Ecdysozoa</taxon>
        <taxon>Nematoda</taxon>
        <taxon>Enoplea</taxon>
        <taxon>Dorylaimia</taxon>
        <taxon>Trichinellida</taxon>
        <taxon>Trichuridae</taxon>
        <taxon>Trichuris</taxon>
    </lineage>
</organism>
<dbReference type="Gene3D" id="1.10.20.10">
    <property type="entry name" value="Histone, subunit A"/>
    <property type="match status" value="1"/>
</dbReference>
<evidence type="ECO:0000256" key="15">
    <source>
        <dbReference type="SAM" id="MobiDB-lite"/>
    </source>
</evidence>
<dbReference type="FunFam" id="3.10.20.370:FF:000001">
    <property type="entry name" value="Retrovirus-related Pol polyprotein from transposon 17.6-like protein"/>
    <property type="match status" value="1"/>
</dbReference>
<keyword evidence="12 14" id="KW-0687">Ribonucleoprotein</keyword>
<name>A0A085MPB4_9BILA</name>
<dbReference type="SUPFAM" id="SSF54747">
    <property type="entry name" value="Ribosomal L11/L12e N-terminal domain"/>
    <property type="match status" value="1"/>
</dbReference>
<dbReference type="Pfam" id="PF17919">
    <property type="entry name" value="RT_RNaseH_2"/>
    <property type="match status" value="1"/>
</dbReference>
<feature type="region of interest" description="Disordered" evidence="15">
    <location>
        <begin position="418"/>
        <end position="474"/>
    </location>
</feature>
<dbReference type="InterPro" id="IPR043128">
    <property type="entry name" value="Rev_trsase/Diguanyl_cyclase"/>
</dbReference>
<evidence type="ECO:0000256" key="5">
    <source>
        <dbReference type="ARBA" id="ARBA00022759"/>
    </source>
</evidence>
<evidence type="ECO:0000313" key="17">
    <source>
        <dbReference type="EMBL" id="KFD59060.1"/>
    </source>
</evidence>
<dbReference type="InterPro" id="IPR036769">
    <property type="entry name" value="Ribosomal_uL11_C_sf"/>
</dbReference>
<evidence type="ECO:0000256" key="3">
    <source>
        <dbReference type="ARBA" id="ARBA00010537"/>
    </source>
</evidence>
<evidence type="ECO:0000256" key="1">
    <source>
        <dbReference type="ARBA" id="ARBA00004123"/>
    </source>
</evidence>
<dbReference type="SUPFAM" id="SSF47113">
    <property type="entry name" value="Histone-fold"/>
    <property type="match status" value="1"/>
</dbReference>
<keyword evidence="6" id="KW-0695">RNA-directed DNA polymerase</keyword>
<gene>
    <name evidence="17" type="ORF">M513_00223</name>
</gene>
<feature type="domain" description="Reverse transcriptase" evidence="16">
    <location>
        <begin position="1"/>
        <end position="81"/>
    </location>
</feature>
<evidence type="ECO:0000256" key="12">
    <source>
        <dbReference type="ARBA" id="ARBA00023274"/>
    </source>
</evidence>
<dbReference type="InterPro" id="IPR020783">
    <property type="entry name" value="Ribosomal_uL11_C"/>
</dbReference>
<keyword evidence="18" id="KW-1185">Reference proteome</keyword>
<dbReference type="InterPro" id="IPR036397">
    <property type="entry name" value="RNaseH_sf"/>
</dbReference>
<dbReference type="InterPro" id="IPR050951">
    <property type="entry name" value="Retrovirus_Pol_polyprotein"/>
</dbReference>
<dbReference type="GO" id="GO:0005634">
    <property type="term" value="C:nucleus"/>
    <property type="evidence" value="ECO:0007669"/>
    <property type="project" value="UniProtKB-SubCell"/>
</dbReference>
<dbReference type="Gene3D" id="3.30.70.270">
    <property type="match status" value="1"/>
</dbReference>
<keyword evidence="6" id="KW-0808">Transferase</keyword>
<dbReference type="GO" id="GO:0003735">
    <property type="term" value="F:structural constituent of ribosome"/>
    <property type="evidence" value="ECO:0007669"/>
    <property type="project" value="InterPro"/>
</dbReference>
<evidence type="ECO:0000256" key="9">
    <source>
        <dbReference type="ARBA" id="ARBA00023163"/>
    </source>
</evidence>
<dbReference type="InterPro" id="IPR000477">
    <property type="entry name" value="RT_dom"/>
</dbReference>
<keyword evidence="6" id="KW-0548">Nucleotidyltransferase</keyword>
<evidence type="ECO:0000313" key="18">
    <source>
        <dbReference type="Proteomes" id="UP000030764"/>
    </source>
</evidence>
<dbReference type="InterPro" id="IPR043502">
    <property type="entry name" value="DNA/RNA_pol_sf"/>
</dbReference>
<dbReference type="GO" id="GO:0003964">
    <property type="term" value="F:RNA-directed DNA polymerase activity"/>
    <property type="evidence" value="ECO:0007669"/>
    <property type="project" value="UniProtKB-KW"/>
</dbReference>
<evidence type="ECO:0000256" key="10">
    <source>
        <dbReference type="ARBA" id="ARBA00023242"/>
    </source>
</evidence>
<keyword evidence="7 14" id="KW-0689">Ribosomal protein</keyword>
<keyword evidence="10" id="KW-0539">Nucleus</keyword>
<dbReference type="CDD" id="cd08048">
    <property type="entry name" value="HFD_TAF11"/>
    <property type="match status" value="1"/>
</dbReference>
<dbReference type="GO" id="GO:0006412">
    <property type="term" value="P:translation"/>
    <property type="evidence" value="ECO:0007669"/>
    <property type="project" value="InterPro"/>
</dbReference>
<dbReference type="Pfam" id="PF04719">
    <property type="entry name" value="TAFII28"/>
    <property type="match status" value="1"/>
</dbReference>
<dbReference type="GO" id="GO:0042575">
    <property type="term" value="C:DNA polymerase complex"/>
    <property type="evidence" value="ECO:0007669"/>
    <property type="project" value="UniProtKB-ARBA"/>
</dbReference>
<comment type="subcellular location">
    <subcellularLocation>
        <location evidence="1">Nucleus</location>
    </subcellularLocation>
</comment>
<evidence type="ECO:0000256" key="6">
    <source>
        <dbReference type="ARBA" id="ARBA00022918"/>
    </source>
</evidence>
<dbReference type="CDD" id="cd09274">
    <property type="entry name" value="RNase_HI_RT_Ty3"/>
    <property type="match status" value="1"/>
</dbReference>
<evidence type="ECO:0000256" key="13">
    <source>
        <dbReference type="ARBA" id="ARBA00072882"/>
    </source>
</evidence>
<dbReference type="InterPro" id="IPR020784">
    <property type="entry name" value="Ribosomal_uL11_N"/>
</dbReference>
<dbReference type="SUPFAM" id="SSF56672">
    <property type="entry name" value="DNA/RNA polymerases"/>
    <property type="match status" value="1"/>
</dbReference>
<dbReference type="GO" id="GO:0046982">
    <property type="term" value="F:protein heterodimerization activity"/>
    <property type="evidence" value="ECO:0007669"/>
    <property type="project" value="InterPro"/>
</dbReference>
<dbReference type="Pfam" id="PF00298">
    <property type="entry name" value="Ribosomal_L11"/>
    <property type="match status" value="1"/>
</dbReference>
<reference evidence="17 18" key="1">
    <citation type="journal article" date="2014" name="Nat. Genet.">
        <title>Genome and transcriptome of the porcine whipworm Trichuris suis.</title>
        <authorList>
            <person name="Jex A.R."/>
            <person name="Nejsum P."/>
            <person name="Schwarz E.M."/>
            <person name="Hu L."/>
            <person name="Young N.D."/>
            <person name="Hall R.S."/>
            <person name="Korhonen P.K."/>
            <person name="Liao S."/>
            <person name="Thamsborg S."/>
            <person name="Xia J."/>
            <person name="Xu P."/>
            <person name="Wang S."/>
            <person name="Scheerlinck J.P."/>
            <person name="Hofmann A."/>
            <person name="Sternberg P.W."/>
            <person name="Wang J."/>
            <person name="Gasser R.B."/>
        </authorList>
    </citation>
    <scope>NUCLEOTIDE SEQUENCE [LARGE SCALE GENOMIC DNA]</scope>
    <source>
        <strain evidence="17">DCEP-RM93M</strain>
    </source>
</reference>
<dbReference type="AlphaFoldDB" id="A0A085MPB4"/>
<dbReference type="InterPro" id="IPR000911">
    <property type="entry name" value="Ribosomal_uL11"/>
</dbReference>
<dbReference type="SUPFAM" id="SSF46906">
    <property type="entry name" value="Ribosomal protein L11, C-terminal domain"/>
    <property type="match status" value="1"/>
</dbReference>
<keyword evidence="5" id="KW-0255">Endonuclease</keyword>
<evidence type="ECO:0000256" key="2">
    <source>
        <dbReference type="ARBA" id="ARBA00009788"/>
    </source>
</evidence>
<sequence>MDMRMIDEIFYIGEHDIQLSVSKETGTFAYVDDITICGTSKDDHDTNLEKFLKAAKKWNLTFNEERSTFASTKLRILGYEVEDGKIRPDLSRLQPLRDLPVPKDKKSLQRALGVTSFPLTAEAENAFQLLKANIENSVVHAIDESLPFELETDASEIAIAAILNQLGKPVAFFSRTLLPHEKRYPAIEKEAQAIIEAVRHWQHYLIGRHFTIKTDQRCNDKIMRWRTELSCLGYDIVHRPGRENIPPDVFSRAFCGMLTHNLRQLEFLHESLCHPGVTRFFHFVRTTPYNPQGNGQAERYVGIIWKTITLALKSRGLPPQQWRAVLPEALHSVRSLLCTATNSTPHERMFGFSRRSGTGTSLPTWLQRPGPVLLKKNICSSKTDPIVEEIELLEANPQYAYIRFPDGRESSVSLRQLAPARNPTDEETEGSPVLTVGEEEAVQEPSNEPSSGSPLLRRSTRIRRPPDRLDLCRPTQPLEPFRISALPDFDPFKPSTHSVFRPIQYLDLFSILTSRDFDQLGPTTHVESQHIQNFDLEERFDKFGISTVRFVNPSNLSTNITFRTIVELGPFEILRRSRTQSSERRLQENNKTLRTGRAMPPKFDPNEIKIVRKHLYLSVCGLCSFPLPSLIQQRNDLLLVYLRCVGGEVGATTSLAPKIGPLGLSPKKVGDDIAKATGEWKGLKITVKLTIQNRQAKIDVVPSAASLIIRELKEPQRDRKKVKNIKHGGNLSLEQVVHIAKTMRPRSMARRMNGTVKEILAEDDFCTLLAKVDADSNEVTDFHKALSLIDTEAQFTTSVDNETGSSGDLTTEADLADAQEDKSEADPNSVAASSDAVDFDRLKMRLLVSNFSKEQLSRYEMYRRSVFPKSFIRKVIQQTTGAATTMNVVIAMAGIAKVFVGELVEEALDIRDSWKESKEPLKPKHIREAYRRLNMKWKVFPMSSKKTNRSFLM</sequence>
<evidence type="ECO:0000256" key="4">
    <source>
        <dbReference type="ARBA" id="ARBA00022722"/>
    </source>
</evidence>
<comment type="similarity">
    <text evidence="3 14">Belongs to the universal ribosomal protein uL11 family.</text>
</comment>
<keyword evidence="11" id="KW-0511">Multifunctional enzyme</keyword>
<keyword evidence="5" id="KW-0378">Hydrolase</keyword>
<dbReference type="Gene3D" id="3.30.1550.10">
    <property type="entry name" value="Ribosomal protein L11/L12, N-terminal domain"/>
    <property type="match status" value="1"/>
</dbReference>
<dbReference type="Gene3D" id="3.30.420.10">
    <property type="entry name" value="Ribonuclease H-like superfamily/Ribonuclease H"/>
    <property type="match status" value="1"/>
</dbReference>
<keyword evidence="8" id="KW-0805">Transcription regulation</keyword>
<dbReference type="PANTHER" id="PTHR37984">
    <property type="entry name" value="PROTEIN CBG26694"/>
    <property type="match status" value="1"/>
</dbReference>
<dbReference type="Pfam" id="PF00078">
    <property type="entry name" value="RVT_1"/>
    <property type="match status" value="1"/>
</dbReference>
<keyword evidence="4" id="KW-0540">Nuclease</keyword>
<dbReference type="FunFam" id="3.30.1550.10:FF:000002">
    <property type="entry name" value="60S ribosomal protein L12"/>
    <property type="match status" value="1"/>
</dbReference>
<dbReference type="SUPFAM" id="SSF53098">
    <property type="entry name" value="Ribonuclease H-like"/>
    <property type="match status" value="1"/>
</dbReference>
<accession>A0A085MPB4</accession>
<evidence type="ECO:0000256" key="8">
    <source>
        <dbReference type="ARBA" id="ARBA00023015"/>
    </source>
</evidence>
<dbReference type="FunFam" id="1.10.20.10:FF:000061">
    <property type="entry name" value="TFIID subunit"/>
    <property type="match status" value="1"/>
</dbReference>
<dbReference type="EMBL" id="KL363182">
    <property type="protein sequence ID" value="KFD59060.1"/>
    <property type="molecule type" value="Genomic_DNA"/>
</dbReference>
<dbReference type="GO" id="GO:1990904">
    <property type="term" value="C:ribonucleoprotein complex"/>
    <property type="evidence" value="ECO:0007669"/>
    <property type="project" value="UniProtKB-KW"/>
</dbReference>
<evidence type="ECO:0000259" key="16">
    <source>
        <dbReference type="PROSITE" id="PS50878"/>
    </source>
</evidence>
<dbReference type="InterPro" id="IPR036796">
    <property type="entry name" value="Ribosomal_uL11_N_sf"/>
</dbReference>
<dbReference type="PROSITE" id="PS50878">
    <property type="entry name" value="RT_POL"/>
    <property type="match status" value="1"/>
</dbReference>
<feature type="compositionally biased region" description="Polar residues" evidence="15">
    <location>
        <begin position="444"/>
        <end position="453"/>
    </location>
</feature>
<dbReference type="InterPro" id="IPR041577">
    <property type="entry name" value="RT_RNaseH_2"/>
</dbReference>
<dbReference type="Proteomes" id="UP000030764">
    <property type="component" value="Unassembled WGS sequence"/>
</dbReference>
<dbReference type="InterPro" id="IPR009072">
    <property type="entry name" value="Histone-fold"/>
</dbReference>
<dbReference type="Pfam" id="PF03946">
    <property type="entry name" value="Ribosomal_L11_N"/>
    <property type="match status" value="1"/>
</dbReference>
<dbReference type="Gene3D" id="1.10.10.250">
    <property type="entry name" value="Ribosomal protein L11, C-terminal domain"/>
    <property type="match status" value="1"/>
</dbReference>
<protein>
    <recommendedName>
        <fullName evidence="13">Transcription initiation factor TFIID subunit 11</fullName>
    </recommendedName>
</protein>
<dbReference type="GO" id="GO:0006367">
    <property type="term" value="P:transcription initiation at RNA polymerase II promoter"/>
    <property type="evidence" value="ECO:0007669"/>
    <property type="project" value="InterPro"/>
</dbReference>
<dbReference type="Gene3D" id="3.10.20.370">
    <property type="match status" value="1"/>
</dbReference>
<keyword evidence="9" id="KW-0804">Transcription</keyword>
<dbReference type="PANTHER" id="PTHR37984:SF5">
    <property type="entry name" value="PROTEIN NYNRIN-LIKE"/>
    <property type="match status" value="1"/>
</dbReference>
<proteinExistence type="inferred from homology"/>
<dbReference type="InterPro" id="IPR006809">
    <property type="entry name" value="TAFII28_dom"/>
</dbReference>
<dbReference type="SMART" id="SM00649">
    <property type="entry name" value="RL11"/>
    <property type="match status" value="1"/>
</dbReference>
<evidence type="ECO:0000256" key="7">
    <source>
        <dbReference type="ARBA" id="ARBA00022980"/>
    </source>
</evidence>
<evidence type="ECO:0000256" key="14">
    <source>
        <dbReference type="RuleBase" id="RU003978"/>
    </source>
</evidence>